<organism evidence="3 4">
    <name type="scientific">Glaciecola nitratireducens (strain JCM 12485 / KCTC 12276 / FR1064)</name>
    <dbReference type="NCBI Taxonomy" id="1085623"/>
    <lineage>
        <taxon>Bacteria</taxon>
        <taxon>Pseudomonadati</taxon>
        <taxon>Pseudomonadota</taxon>
        <taxon>Gammaproteobacteria</taxon>
        <taxon>Alteromonadales</taxon>
        <taxon>Alteromonadaceae</taxon>
        <taxon>Brumicola</taxon>
    </lineage>
</organism>
<dbReference type="Proteomes" id="UP000009282">
    <property type="component" value="Chromosome"/>
</dbReference>
<keyword evidence="4" id="KW-1185">Reference proteome</keyword>
<dbReference type="GO" id="GO:0047617">
    <property type="term" value="F:fatty acyl-CoA hydrolase activity"/>
    <property type="evidence" value="ECO:0007669"/>
    <property type="project" value="TreeGrafter"/>
</dbReference>
<comment type="similarity">
    <text evidence="1">Belongs to the 4-hydroxybenzoyl-CoA thioesterase family.</text>
</comment>
<evidence type="ECO:0000256" key="2">
    <source>
        <dbReference type="ARBA" id="ARBA00022801"/>
    </source>
</evidence>
<dbReference type="STRING" id="1085623.GNIT_1236"/>
<sequence>MSSNEPFSIPIRIYYEDTDAGGIVYHTNYLKFMERSRTEWLRNLGIEQQTLLEQSIGFVVKGLTMKNSKAALFNDMLSISCQVVELKKASMVFRQHAYRVNDSAKINNNKDTNCNVKGSEKELLVSAEVRVACVDLGKMKPIAIPDFILREIKRDV</sequence>
<evidence type="ECO:0000256" key="1">
    <source>
        <dbReference type="ARBA" id="ARBA00005953"/>
    </source>
</evidence>
<dbReference type="SUPFAM" id="SSF54637">
    <property type="entry name" value="Thioesterase/thiol ester dehydrase-isomerase"/>
    <property type="match status" value="1"/>
</dbReference>
<dbReference type="RefSeq" id="WP_014108237.1">
    <property type="nucleotide sequence ID" value="NC_016041.1"/>
</dbReference>
<evidence type="ECO:0000313" key="3">
    <source>
        <dbReference type="EMBL" id="AEP29363.1"/>
    </source>
</evidence>
<dbReference type="PANTHER" id="PTHR31793:SF37">
    <property type="entry name" value="ACYL-COA THIOESTER HYDROLASE YBGC"/>
    <property type="match status" value="1"/>
</dbReference>
<dbReference type="EMBL" id="CP003060">
    <property type="protein sequence ID" value="AEP29363.1"/>
    <property type="molecule type" value="Genomic_DNA"/>
</dbReference>
<dbReference type="AlphaFoldDB" id="G4QKX3"/>
<dbReference type="OrthoDB" id="9808429at2"/>
<dbReference type="FunFam" id="3.10.129.10:FF:000004">
    <property type="entry name" value="Tol-pal system-associated acyl-CoA thioesterase"/>
    <property type="match status" value="1"/>
</dbReference>
<keyword evidence="2" id="KW-0378">Hydrolase</keyword>
<dbReference type="InterPro" id="IPR050563">
    <property type="entry name" value="4-hydroxybenzoyl-CoA_TE"/>
</dbReference>
<dbReference type="KEGG" id="gni:GNIT_1236"/>
<dbReference type="InterPro" id="IPR006684">
    <property type="entry name" value="YbgC/YbaW"/>
</dbReference>
<gene>
    <name evidence="3" type="ordered locus">GNIT_1236</name>
</gene>
<dbReference type="PANTHER" id="PTHR31793">
    <property type="entry name" value="4-HYDROXYBENZOYL-COA THIOESTERASE FAMILY MEMBER"/>
    <property type="match status" value="1"/>
</dbReference>
<dbReference type="InterPro" id="IPR029069">
    <property type="entry name" value="HotDog_dom_sf"/>
</dbReference>
<proteinExistence type="inferred from homology"/>
<dbReference type="InterPro" id="IPR008272">
    <property type="entry name" value="HB-CoA_thioesterase_AS"/>
</dbReference>
<dbReference type="Pfam" id="PF13279">
    <property type="entry name" value="4HBT_2"/>
    <property type="match status" value="1"/>
</dbReference>
<dbReference type="Gene3D" id="3.10.129.10">
    <property type="entry name" value="Hotdog Thioesterase"/>
    <property type="match status" value="1"/>
</dbReference>
<dbReference type="CDD" id="cd00586">
    <property type="entry name" value="4HBT"/>
    <property type="match status" value="1"/>
</dbReference>
<protein>
    <submittedName>
        <fullName evidence="3">4-hydroxybenzoyl-CoA thioesterase</fullName>
    </submittedName>
</protein>
<dbReference type="PROSITE" id="PS01328">
    <property type="entry name" value="4HBCOA_THIOESTERASE"/>
    <property type="match status" value="1"/>
</dbReference>
<name>G4QKX3_GLANF</name>
<dbReference type="HOGENOM" id="CLU_101141_7_1_6"/>
<evidence type="ECO:0000313" key="4">
    <source>
        <dbReference type="Proteomes" id="UP000009282"/>
    </source>
</evidence>
<reference evidence="3 4" key="1">
    <citation type="journal article" date="2011" name="J. Bacteriol.">
        <title>Complete genome sequence of seawater bacterium Glaciecola nitratireducens FR1064T.</title>
        <authorList>
            <person name="Bian F."/>
            <person name="Qin Q.L."/>
            <person name="Xie B.B."/>
            <person name="Shu Y.L."/>
            <person name="Zhang X.Y."/>
            <person name="Yu Y."/>
            <person name="Chen B."/>
            <person name="Chen X.L."/>
            <person name="Zhou B.C."/>
            <person name="Zhang Y.Z."/>
        </authorList>
    </citation>
    <scope>NUCLEOTIDE SEQUENCE [LARGE SCALE GENOMIC DNA]</scope>
    <source>
        <strain evidence="4">JCM 12485 / KCTC 12276 / FR1064</strain>
    </source>
</reference>
<dbReference type="PIRSF" id="PIRSF003230">
    <property type="entry name" value="YbgC"/>
    <property type="match status" value="1"/>
</dbReference>
<dbReference type="eggNOG" id="COG0824">
    <property type="taxonomic scope" value="Bacteria"/>
</dbReference>
<dbReference type="NCBIfam" id="TIGR00051">
    <property type="entry name" value="YbgC/FadM family acyl-CoA thioesterase"/>
    <property type="match status" value="1"/>
</dbReference>
<accession>G4QKX3</accession>